<evidence type="ECO:0000313" key="1">
    <source>
        <dbReference type="EMBL" id="TGY91451.1"/>
    </source>
</evidence>
<reference evidence="1" key="1">
    <citation type="submission" date="2019-04" db="EMBL/GenBank/DDBJ databases">
        <title>Microbes associate with the intestines of laboratory mice.</title>
        <authorList>
            <person name="Navarre W."/>
            <person name="Wong E."/>
            <person name="Huang K."/>
            <person name="Tropini C."/>
            <person name="Ng K."/>
            <person name="Yu B."/>
        </authorList>
    </citation>
    <scope>NUCLEOTIDE SEQUENCE</scope>
    <source>
        <strain evidence="1">NM01_1-7b</strain>
    </source>
</reference>
<keyword evidence="2" id="KW-1185">Reference proteome</keyword>
<dbReference type="Proteomes" id="UP000304953">
    <property type="component" value="Unassembled WGS sequence"/>
</dbReference>
<organism evidence="1 2">
    <name type="scientific">Petralouisia muris</name>
    <dbReference type="NCBI Taxonomy" id="3032872"/>
    <lineage>
        <taxon>Bacteria</taxon>
        <taxon>Bacillati</taxon>
        <taxon>Bacillota</taxon>
        <taxon>Clostridia</taxon>
        <taxon>Lachnospirales</taxon>
        <taxon>Lachnospiraceae</taxon>
        <taxon>Petralouisia</taxon>
    </lineage>
</organism>
<evidence type="ECO:0000313" key="2">
    <source>
        <dbReference type="Proteomes" id="UP000304953"/>
    </source>
</evidence>
<proteinExistence type="predicted"/>
<sequence length="427" mass="49801">MSLIDEKWEILFEKHNIEHEIKKNGLFYITADQIREVKEPRLMTKFDTRESLPAVFGRKIAILPVTRGKYVLGEFDLYQDFPEMVSDIKQMKGAKIPDYYETIDINDIRSEANAINIMSIAGILEDFLGEPHMVQTVSGRMSSGSFGFYVSHSKSGDYQTKSYITVENSQVEIDGGFENPNVFSVMEGKNVVHSNFLIRQLYYPVRLWNGKINKQIRPVFLVYSNNIFRLLEYEFMDINDYNSLNLVQEKNYSLEDIEITWEDLQDIWKKTRIKPEPEVTFIQADSFPKVISLAEHLAEEPMIAAEIAELFGFKERQSDYYFNAGRYLGLMEKRNGEEGVKAHITSAGRRLLKMRYKERQLEYVRLILEHRIFYELFETILKGGKAPDKKTIAAKMREMRVCGESLVERRASSVRGWLYWIMALVNS</sequence>
<dbReference type="EMBL" id="SRYA01000057">
    <property type="protein sequence ID" value="TGY91451.1"/>
    <property type="molecule type" value="Genomic_DNA"/>
</dbReference>
<protein>
    <submittedName>
        <fullName evidence="1">Uncharacterized protein</fullName>
    </submittedName>
</protein>
<gene>
    <name evidence="1" type="ORF">E5329_21000</name>
</gene>
<comment type="caution">
    <text evidence="1">The sequence shown here is derived from an EMBL/GenBank/DDBJ whole genome shotgun (WGS) entry which is preliminary data.</text>
</comment>
<name>A0AC61RRI8_9FIRM</name>
<accession>A0AC61RRI8</accession>